<reference evidence="1" key="1">
    <citation type="submission" date="2018-11" db="EMBL/GenBank/DDBJ databases">
        <authorList>
            <consortium name="Pathogen Informatics"/>
        </authorList>
    </citation>
    <scope>NUCLEOTIDE SEQUENCE</scope>
</reference>
<keyword evidence="2" id="KW-1185">Reference proteome</keyword>
<comment type="caution">
    <text evidence="1">The sequence shown here is derived from an EMBL/GenBank/DDBJ whole genome shotgun (WGS) entry which is preliminary data.</text>
</comment>
<accession>A0A448XCF0</accession>
<sequence>MQWRLESSKLTCFARKEFKRLEKLVEERRLNHQKPSLPVRLTDHELVADVKSEATKCENAVVDLLEEVTNSVLTLPKGELEKAVPEKTEAHNLSTKEMGHAGRNFVDAPLQERLPIKQWPKHV</sequence>
<dbReference type="Proteomes" id="UP000784294">
    <property type="component" value="Unassembled WGS sequence"/>
</dbReference>
<evidence type="ECO:0000313" key="1">
    <source>
        <dbReference type="EMBL" id="VEL33544.1"/>
    </source>
</evidence>
<name>A0A448XCF0_9PLAT</name>
<gene>
    <name evidence="1" type="ORF">PXEA_LOCUS26984</name>
</gene>
<protein>
    <submittedName>
        <fullName evidence="1">Uncharacterized protein</fullName>
    </submittedName>
</protein>
<organism evidence="1 2">
    <name type="scientific">Protopolystoma xenopodis</name>
    <dbReference type="NCBI Taxonomy" id="117903"/>
    <lineage>
        <taxon>Eukaryota</taxon>
        <taxon>Metazoa</taxon>
        <taxon>Spiralia</taxon>
        <taxon>Lophotrochozoa</taxon>
        <taxon>Platyhelminthes</taxon>
        <taxon>Monogenea</taxon>
        <taxon>Polyopisthocotylea</taxon>
        <taxon>Polystomatidea</taxon>
        <taxon>Polystomatidae</taxon>
        <taxon>Protopolystoma</taxon>
    </lineage>
</organism>
<proteinExistence type="predicted"/>
<dbReference type="EMBL" id="CAAALY010245972">
    <property type="protein sequence ID" value="VEL33544.1"/>
    <property type="molecule type" value="Genomic_DNA"/>
</dbReference>
<dbReference type="AlphaFoldDB" id="A0A448XCF0"/>
<evidence type="ECO:0000313" key="2">
    <source>
        <dbReference type="Proteomes" id="UP000784294"/>
    </source>
</evidence>